<organism evidence="6 7">
    <name type="scientific">Methanospirillum hungatei</name>
    <dbReference type="NCBI Taxonomy" id="2203"/>
    <lineage>
        <taxon>Archaea</taxon>
        <taxon>Methanobacteriati</taxon>
        <taxon>Methanobacteriota</taxon>
        <taxon>Stenosarchaea group</taxon>
        <taxon>Methanomicrobia</taxon>
        <taxon>Methanomicrobiales</taxon>
        <taxon>Methanospirillaceae</taxon>
        <taxon>Methanospirillum</taxon>
    </lineage>
</organism>
<keyword evidence="2" id="KW-0328">Glycosyltransferase</keyword>
<keyword evidence="4" id="KW-1133">Transmembrane helix</keyword>
<evidence type="ECO:0000256" key="2">
    <source>
        <dbReference type="ARBA" id="ARBA00022676"/>
    </source>
</evidence>
<evidence type="ECO:0000256" key="3">
    <source>
        <dbReference type="ARBA" id="ARBA00022679"/>
    </source>
</evidence>
<dbReference type="AlphaFoldDB" id="A0A8F5ZEL8"/>
<sequence>MVTFSIIIPNYNGIAFLGPCIDSILAQEFQDFEIILVDNASKDRSVSFVRVTYPDVQIIMNHQNRGYAGGCNDGARVAKGDFFLFLNTDTTLHPQFLIKIHEGISEYPNYGMYAPKMLYPDGRINSTGICFSLSGAAWDRGMGEEDTGQYNNSEDILGPCGGAAVFRKETFFDAGEFDDDFFLFMEDVDLVFRVQCAGWKCRYIPDAVVFHHHGGTAGVDSDITIYYGNRNILWYPVKVFPLWLLLLSMPWIIGRTIGIIIYYTFHGKGKIAIQSKWDALRGLFLMVKKRRYISHAHFQISSIRHCFFGFAFNNKRFL</sequence>
<keyword evidence="3" id="KW-0808">Transferase</keyword>
<evidence type="ECO:0000259" key="5">
    <source>
        <dbReference type="Pfam" id="PF00535"/>
    </source>
</evidence>
<evidence type="ECO:0000256" key="1">
    <source>
        <dbReference type="ARBA" id="ARBA00006739"/>
    </source>
</evidence>
<dbReference type="OrthoDB" id="46222at2157"/>
<dbReference type="InterPro" id="IPR001173">
    <property type="entry name" value="Glyco_trans_2-like"/>
</dbReference>
<evidence type="ECO:0000313" key="7">
    <source>
        <dbReference type="Proteomes" id="UP000694228"/>
    </source>
</evidence>
<comment type="similarity">
    <text evidence="1">Belongs to the glycosyltransferase 2 family.</text>
</comment>
<dbReference type="CDD" id="cd04186">
    <property type="entry name" value="GT_2_like_c"/>
    <property type="match status" value="1"/>
</dbReference>
<dbReference type="Pfam" id="PF00535">
    <property type="entry name" value="Glycos_transf_2"/>
    <property type="match status" value="1"/>
</dbReference>
<dbReference type="EMBL" id="CP077107">
    <property type="protein sequence ID" value="QXO93519.1"/>
    <property type="molecule type" value="Genomic_DNA"/>
</dbReference>
<dbReference type="Proteomes" id="UP000694228">
    <property type="component" value="Chromosome"/>
</dbReference>
<accession>A0A8F5ZEL8</accession>
<evidence type="ECO:0000313" key="6">
    <source>
        <dbReference type="EMBL" id="QXO93519.1"/>
    </source>
</evidence>
<dbReference type="PANTHER" id="PTHR43179">
    <property type="entry name" value="RHAMNOSYLTRANSFERASE WBBL"/>
    <property type="match status" value="1"/>
</dbReference>
<reference evidence="6 7" key="1">
    <citation type="submission" date="2021-06" db="EMBL/GenBank/DDBJ databases">
        <title>Complete genome sequence of the secondary alcohol utilizing methanogen Methanospirillum hungatei strain GP1.</title>
        <authorList>
            <person name="Day L.A."/>
            <person name="Costa K.C."/>
        </authorList>
    </citation>
    <scope>NUCLEOTIDE SEQUENCE [LARGE SCALE GENOMIC DNA]</scope>
    <source>
        <strain evidence="6 7">GP1</strain>
    </source>
</reference>
<dbReference type="GO" id="GO:0016757">
    <property type="term" value="F:glycosyltransferase activity"/>
    <property type="evidence" value="ECO:0007669"/>
    <property type="project" value="UniProtKB-KW"/>
</dbReference>
<feature type="domain" description="Glycosyltransferase 2-like" evidence="5">
    <location>
        <begin position="5"/>
        <end position="169"/>
    </location>
</feature>
<protein>
    <submittedName>
        <fullName evidence="6">Glycosyltransferase family 2 protein</fullName>
    </submittedName>
</protein>
<name>A0A8F5ZEL8_METHU</name>
<gene>
    <name evidence="6" type="ORF">KSK55_08990</name>
</gene>
<evidence type="ECO:0000256" key="4">
    <source>
        <dbReference type="SAM" id="Phobius"/>
    </source>
</evidence>
<keyword evidence="4" id="KW-0812">Transmembrane</keyword>
<proteinExistence type="inferred from homology"/>
<keyword evidence="4" id="KW-0472">Membrane</keyword>
<feature type="transmembrane region" description="Helical" evidence="4">
    <location>
        <begin position="240"/>
        <end position="265"/>
    </location>
</feature>
<dbReference type="PANTHER" id="PTHR43179:SF12">
    <property type="entry name" value="GALACTOFURANOSYLTRANSFERASE GLFT2"/>
    <property type="match status" value="1"/>
</dbReference>